<dbReference type="PANTHER" id="PTHR24373">
    <property type="entry name" value="SLIT RELATED LEUCINE-RICH REPEAT NEURONAL PROTEIN"/>
    <property type="match status" value="1"/>
</dbReference>
<keyword evidence="1 2" id="KW-0732">Signal</keyword>
<dbReference type="AlphaFoldDB" id="A0A0U1TZG2"/>
<feature type="non-terminal residue" evidence="3">
    <location>
        <position position="248"/>
    </location>
</feature>
<dbReference type="SUPFAM" id="SSF52058">
    <property type="entry name" value="L domain-like"/>
    <property type="match status" value="1"/>
</dbReference>
<protein>
    <recommendedName>
        <fullName evidence="4">LRRNT domain-containing protein</fullName>
    </recommendedName>
</protein>
<proteinExistence type="evidence at transcript level"/>
<reference evidence="3" key="1">
    <citation type="submission" date="2007-10" db="EMBL/GenBank/DDBJ databases">
        <title>Classification and functional annotation of ESTs from venom glands of Isometrus maculatus.</title>
        <authorList>
            <person name="Li W."/>
            <person name="Ma Y."/>
            <person name="Zhao R."/>
            <person name="Cao Z."/>
        </authorList>
    </citation>
    <scope>NUCLEOTIDE SEQUENCE</scope>
    <source>
        <tissue evidence="3">Venom gland</tissue>
    </source>
</reference>
<feature type="chain" id="PRO_5006829238" description="LRRNT domain-containing protein" evidence="2">
    <location>
        <begin position="19"/>
        <end position="248"/>
    </location>
</feature>
<accession>A0A0U1TZG2</accession>
<dbReference type="InterPro" id="IPR032675">
    <property type="entry name" value="LRR_dom_sf"/>
</dbReference>
<dbReference type="InterPro" id="IPR001611">
    <property type="entry name" value="Leu-rich_rpt"/>
</dbReference>
<evidence type="ECO:0000313" key="3">
    <source>
        <dbReference type="EMBL" id="ACD11912.1"/>
    </source>
</evidence>
<evidence type="ECO:0000256" key="1">
    <source>
        <dbReference type="ARBA" id="ARBA00022729"/>
    </source>
</evidence>
<dbReference type="Gene3D" id="3.80.10.10">
    <property type="entry name" value="Ribonuclease Inhibitor"/>
    <property type="match status" value="1"/>
</dbReference>
<dbReference type="InterPro" id="IPR050328">
    <property type="entry name" value="Dev_Immune_Receptor"/>
</dbReference>
<dbReference type="EMBL" id="EU252338">
    <property type="protein sequence ID" value="ACD11912.1"/>
    <property type="molecule type" value="mRNA"/>
</dbReference>
<dbReference type="Pfam" id="PF13855">
    <property type="entry name" value="LRR_8"/>
    <property type="match status" value="1"/>
</dbReference>
<dbReference type="PROSITE" id="PS51450">
    <property type="entry name" value="LRR"/>
    <property type="match status" value="1"/>
</dbReference>
<feature type="non-terminal residue" evidence="3">
    <location>
        <position position="1"/>
    </location>
</feature>
<sequence length="248" mass="27697">IIFLFSLLAAFTPEPSTSNSESVCPSDVKPCTCVEESMEYYYITCKDFDSIAQVKSALSAFGTQIPDLTIKHDTAVITEDMLDGICINRLKLKLPQISDIDNLLTNQEECLQLLSFTKGHIAEFPIDALIPIKNLSILIISHNQITELKQPISRLGLSKLILEDNRIFRIHSEAIPHSLTYLNLNNNRLRSLNSSLLHLTNLTQLFLSDNAIVNLNNELSGLINLYKLSIGGNNIVSLKDSLKNLLKM</sequence>
<evidence type="ECO:0000256" key="2">
    <source>
        <dbReference type="SAM" id="SignalP"/>
    </source>
</evidence>
<feature type="signal peptide" evidence="2">
    <location>
        <begin position="1"/>
        <end position="18"/>
    </location>
</feature>
<evidence type="ECO:0008006" key="4">
    <source>
        <dbReference type="Google" id="ProtNLM"/>
    </source>
</evidence>
<name>A0A0U1TZG2_ISOMC</name>
<dbReference type="PANTHER" id="PTHR24373:SF275">
    <property type="entry name" value="TIR DOMAIN-CONTAINING PROTEIN"/>
    <property type="match status" value="1"/>
</dbReference>
<organism evidence="3">
    <name type="scientific">Isometrus maculatus</name>
    <name type="common">Lesser brown scorpion</name>
    <name type="synonym">Scorpio maculatus</name>
    <dbReference type="NCBI Taxonomy" id="497827"/>
    <lineage>
        <taxon>Eukaryota</taxon>
        <taxon>Metazoa</taxon>
        <taxon>Ecdysozoa</taxon>
        <taxon>Arthropoda</taxon>
        <taxon>Chelicerata</taxon>
        <taxon>Arachnida</taxon>
        <taxon>Scorpiones</taxon>
        <taxon>Buthida</taxon>
        <taxon>Buthoidea</taxon>
        <taxon>Buthidae</taxon>
        <taxon>Isometrus</taxon>
    </lineage>
</organism>